<dbReference type="AlphaFoldDB" id="A0A932ZTL7"/>
<proteinExistence type="predicted"/>
<dbReference type="EMBL" id="JACQRX010000319">
    <property type="protein sequence ID" value="MBI4252254.1"/>
    <property type="molecule type" value="Genomic_DNA"/>
</dbReference>
<comment type="caution">
    <text evidence="3">The sequence shown here is derived from an EMBL/GenBank/DDBJ whole genome shotgun (WGS) entry which is preliminary data.</text>
</comment>
<feature type="chain" id="PRO_5037474442" evidence="1">
    <location>
        <begin position="26"/>
        <end position="358"/>
    </location>
</feature>
<dbReference type="InterPro" id="IPR015168">
    <property type="entry name" value="SsuA/THI5"/>
</dbReference>
<reference evidence="3" key="1">
    <citation type="submission" date="2020-07" db="EMBL/GenBank/DDBJ databases">
        <title>Huge and variable diversity of episymbiotic CPR bacteria and DPANN archaea in groundwater ecosystems.</title>
        <authorList>
            <person name="He C.Y."/>
            <person name="Keren R."/>
            <person name="Whittaker M."/>
            <person name="Farag I.F."/>
            <person name="Doudna J."/>
            <person name="Cate J.H.D."/>
            <person name="Banfield J.F."/>
        </authorList>
    </citation>
    <scope>NUCLEOTIDE SEQUENCE</scope>
    <source>
        <strain evidence="3">NC_groundwater_1370_Ag_S-0.2um_69_93</strain>
    </source>
</reference>
<feature type="signal peptide" evidence="1">
    <location>
        <begin position="1"/>
        <end position="25"/>
    </location>
</feature>
<gene>
    <name evidence="3" type="ORF">HY618_07315</name>
</gene>
<protein>
    <submittedName>
        <fullName evidence="3">ABC transporter substrate-binding protein</fullName>
    </submittedName>
</protein>
<organism evidence="3 4">
    <name type="scientific">Tectimicrobiota bacterium</name>
    <dbReference type="NCBI Taxonomy" id="2528274"/>
    <lineage>
        <taxon>Bacteria</taxon>
        <taxon>Pseudomonadati</taxon>
        <taxon>Nitrospinota/Tectimicrobiota group</taxon>
        <taxon>Candidatus Tectimicrobiota</taxon>
    </lineage>
</organism>
<dbReference type="Gene3D" id="3.40.190.10">
    <property type="entry name" value="Periplasmic binding protein-like II"/>
    <property type="match status" value="2"/>
</dbReference>
<keyword evidence="1" id="KW-0732">Signal</keyword>
<dbReference type="PANTHER" id="PTHR30024">
    <property type="entry name" value="ALIPHATIC SULFONATES-BINDING PROTEIN-RELATED"/>
    <property type="match status" value="1"/>
</dbReference>
<accession>A0A932ZTL7</accession>
<sequence length="358" mass="38668">MIQFRWVLAFLLSAGVSLPAPFARAAEKVVLAHALPALSASFAIASSLPTYLGYWKEEGLDVEVVTNRGAAAAVQLVIGGKADLTSANPGTAITAVQKGEDLVIFYTSLRGDIFGIAFPEGSGLKEIKDLKGKTIGVSSFASGGNNYIRTLLAQAGLKAGVDADVIEVGVGGRAAAAVKSKQVNALSLWDEAYAKMESEGIRFTKVVSDPRARYHLAGSMTTKRENLTKRRKMLIGMARGLAKAQLFQETNPEAAVRIHWKVYPQSSPRGGVTDEAVRREAKVISVRKGIQSKNAFGTGRYGDVPKDKMGEFQEYLLISGLVKRKMEVNRFYTDELIPEINRFDAAAVVQRAKAFTKP</sequence>
<dbReference type="SUPFAM" id="SSF53850">
    <property type="entry name" value="Periplasmic binding protein-like II"/>
    <property type="match status" value="1"/>
</dbReference>
<dbReference type="Pfam" id="PF09084">
    <property type="entry name" value="NMT1"/>
    <property type="match status" value="1"/>
</dbReference>
<name>A0A932ZTL7_UNCTE</name>
<dbReference type="Proteomes" id="UP000752292">
    <property type="component" value="Unassembled WGS sequence"/>
</dbReference>
<evidence type="ECO:0000259" key="2">
    <source>
        <dbReference type="Pfam" id="PF09084"/>
    </source>
</evidence>
<evidence type="ECO:0000256" key="1">
    <source>
        <dbReference type="SAM" id="SignalP"/>
    </source>
</evidence>
<evidence type="ECO:0000313" key="4">
    <source>
        <dbReference type="Proteomes" id="UP000752292"/>
    </source>
</evidence>
<evidence type="ECO:0000313" key="3">
    <source>
        <dbReference type="EMBL" id="MBI4252254.1"/>
    </source>
</evidence>
<feature type="domain" description="SsuA/THI5-like" evidence="2">
    <location>
        <begin position="52"/>
        <end position="202"/>
    </location>
</feature>